<gene>
    <name evidence="3" type="ORF">DN92_02830</name>
</gene>
<evidence type="ECO:0000313" key="4">
    <source>
        <dbReference type="Proteomes" id="UP000501090"/>
    </source>
</evidence>
<evidence type="ECO:0000259" key="2">
    <source>
        <dbReference type="PROSITE" id="PS50943"/>
    </source>
</evidence>
<dbReference type="EMBL" id="CP028940">
    <property type="protein sequence ID" value="QKM60057.1"/>
    <property type="molecule type" value="Genomic_DNA"/>
</dbReference>
<dbReference type="PANTHER" id="PTHR46797">
    <property type="entry name" value="HTH-TYPE TRANSCRIPTIONAL REGULATOR"/>
    <property type="match status" value="1"/>
</dbReference>
<dbReference type="GO" id="GO:0003677">
    <property type="term" value="F:DNA binding"/>
    <property type="evidence" value="ECO:0007669"/>
    <property type="project" value="UniProtKB-KW"/>
</dbReference>
<dbReference type="KEGG" id="pard:DN92_02830"/>
<dbReference type="GO" id="GO:0005829">
    <property type="term" value="C:cytosol"/>
    <property type="evidence" value="ECO:0007669"/>
    <property type="project" value="TreeGrafter"/>
</dbReference>
<dbReference type="InterPro" id="IPR001387">
    <property type="entry name" value="Cro/C1-type_HTH"/>
</dbReference>
<dbReference type="SMART" id="SM00530">
    <property type="entry name" value="HTH_XRE"/>
    <property type="match status" value="1"/>
</dbReference>
<name>A0A6M9PMQ1_9BURK</name>
<dbReference type="AlphaFoldDB" id="A0A6M9PMQ1"/>
<evidence type="ECO:0000313" key="3">
    <source>
        <dbReference type="EMBL" id="QKM60057.1"/>
    </source>
</evidence>
<feature type="domain" description="HTH cro/C1-type" evidence="2">
    <location>
        <begin position="17"/>
        <end position="70"/>
    </location>
</feature>
<proteinExistence type="predicted"/>
<dbReference type="RefSeq" id="WP_173959827.1">
    <property type="nucleotide sequence ID" value="NZ_CBCSCC010000010.1"/>
</dbReference>
<evidence type="ECO:0000256" key="1">
    <source>
        <dbReference type="ARBA" id="ARBA00023125"/>
    </source>
</evidence>
<keyword evidence="1" id="KW-0238">DNA-binding</keyword>
<dbReference type="PANTHER" id="PTHR46797:SF1">
    <property type="entry name" value="METHYLPHOSPHONATE SYNTHASE"/>
    <property type="match status" value="1"/>
</dbReference>
<dbReference type="PROSITE" id="PS50943">
    <property type="entry name" value="HTH_CROC1"/>
    <property type="match status" value="1"/>
</dbReference>
<dbReference type="Gene3D" id="1.10.260.40">
    <property type="entry name" value="lambda repressor-like DNA-binding domains"/>
    <property type="match status" value="1"/>
</dbReference>
<protein>
    <submittedName>
        <fullName evidence="3">Transcriptional regulator</fullName>
    </submittedName>
</protein>
<dbReference type="SUPFAM" id="SSF47413">
    <property type="entry name" value="lambda repressor-like DNA-binding domains"/>
    <property type="match status" value="1"/>
</dbReference>
<accession>A0A6M9PMQ1</accession>
<dbReference type="CDD" id="cd00093">
    <property type="entry name" value="HTH_XRE"/>
    <property type="match status" value="1"/>
</dbReference>
<reference evidence="3 4" key="1">
    <citation type="submission" date="2018-04" db="EMBL/GenBank/DDBJ databases">
        <title>Polynucleobacter sp. UK-Long2-W17 genome.</title>
        <authorList>
            <person name="Hahn M.W."/>
        </authorList>
    </citation>
    <scope>NUCLEOTIDE SEQUENCE [LARGE SCALE GENOMIC DNA]</scope>
    <source>
        <strain evidence="3 4">UK-Long2-W17</strain>
    </source>
</reference>
<dbReference type="InterPro" id="IPR010982">
    <property type="entry name" value="Lambda_DNA-bd_dom_sf"/>
</dbReference>
<dbReference type="GO" id="GO:0003700">
    <property type="term" value="F:DNA-binding transcription factor activity"/>
    <property type="evidence" value="ECO:0007669"/>
    <property type="project" value="TreeGrafter"/>
</dbReference>
<sequence length="76" mass="8262">MRNSYSQSKKLIAIVAKAERTRLGLSQEAFADACGIDRTYASQIERGIANPSLEVLCRIADALEISVTDLLGKHPS</sequence>
<dbReference type="InterPro" id="IPR050807">
    <property type="entry name" value="TransReg_Diox_bact_type"/>
</dbReference>
<organism evidence="3 4">
    <name type="scientific">Polynucleobacter arcticus</name>
    <dbReference type="NCBI Taxonomy" id="1743165"/>
    <lineage>
        <taxon>Bacteria</taxon>
        <taxon>Pseudomonadati</taxon>
        <taxon>Pseudomonadota</taxon>
        <taxon>Betaproteobacteria</taxon>
        <taxon>Burkholderiales</taxon>
        <taxon>Burkholderiaceae</taxon>
        <taxon>Polynucleobacter</taxon>
    </lineage>
</organism>
<dbReference type="Pfam" id="PF01381">
    <property type="entry name" value="HTH_3"/>
    <property type="match status" value="1"/>
</dbReference>
<dbReference type="Proteomes" id="UP000501090">
    <property type="component" value="Chromosome"/>
</dbReference>
<keyword evidence="4" id="KW-1185">Reference proteome</keyword>